<gene>
    <name evidence="4 6" type="primary">msrA</name>
    <name evidence="6" type="ORF">ACFSAH_13610</name>
</gene>
<dbReference type="HAMAP" id="MF_01401">
    <property type="entry name" value="MsrA"/>
    <property type="match status" value="1"/>
</dbReference>
<dbReference type="NCBIfam" id="TIGR00401">
    <property type="entry name" value="msrA"/>
    <property type="match status" value="1"/>
</dbReference>
<comment type="catalytic activity">
    <reaction evidence="2 4">
        <text>L-methionyl-[protein] + [thioredoxin]-disulfide + H2O = L-methionyl-(S)-S-oxide-[protein] + [thioredoxin]-dithiol</text>
        <dbReference type="Rhea" id="RHEA:14217"/>
        <dbReference type="Rhea" id="RHEA-COMP:10698"/>
        <dbReference type="Rhea" id="RHEA-COMP:10700"/>
        <dbReference type="Rhea" id="RHEA-COMP:12313"/>
        <dbReference type="Rhea" id="RHEA-COMP:12315"/>
        <dbReference type="ChEBI" id="CHEBI:15377"/>
        <dbReference type="ChEBI" id="CHEBI:16044"/>
        <dbReference type="ChEBI" id="CHEBI:29950"/>
        <dbReference type="ChEBI" id="CHEBI:44120"/>
        <dbReference type="ChEBI" id="CHEBI:50058"/>
        <dbReference type="EC" id="1.8.4.11"/>
    </reaction>
</comment>
<name>A0ABW4IH11_9SPHI</name>
<proteinExistence type="inferred from homology"/>
<comment type="function">
    <text evidence="4">Has an important function as a repair enzyme for proteins that have been inactivated by oxidation. Catalyzes the reversible oxidation-reduction of methionine sulfoxide in proteins to methionine.</text>
</comment>
<dbReference type="InterPro" id="IPR036509">
    <property type="entry name" value="Met_Sox_Rdtase_MsrA_sf"/>
</dbReference>
<protein>
    <recommendedName>
        <fullName evidence="4">Peptide methionine sulfoxide reductase MsrA</fullName>
        <shortName evidence="4">Protein-methionine-S-oxide reductase</shortName>
        <ecNumber evidence="4">1.8.4.11</ecNumber>
    </recommendedName>
    <alternativeName>
        <fullName evidence="4">Peptide-methionine (S)-S-oxide reductase</fullName>
        <shortName evidence="4">Peptide Met(O) reductase</shortName>
    </alternativeName>
</protein>
<comment type="caution">
    <text evidence="6">The sequence shown here is derived from an EMBL/GenBank/DDBJ whole genome shotgun (WGS) entry which is preliminary data.</text>
</comment>
<feature type="domain" description="Peptide methionine sulphoxide reductase MsrA" evidence="5">
    <location>
        <begin position="6"/>
        <end position="158"/>
    </location>
</feature>
<evidence type="ECO:0000256" key="1">
    <source>
        <dbReference type="ARBA" id="ARBA00023002"/>
    </source>
</evidence>
<dbReference type="SUPFAM" id="SSF55068">
    <property type="entry name" value="Peptide methionine sulfoxide reductase"/>
    <property type="match status" value="1"/>
</dbReference>
<evidence type="ECO:0000256" key="2">
    <source>
        <dbReference type="ARBA" id="ARBA00047806"/>
    </source>
</evidence>
<reference evidence="7" key="1">
    <citation type="journal article" date="2019" name="Int. J. Syst. Evol. Microbiol.">
        <title>The Global Catalogue of Microorganisms (GCM) 10K type strain sequencing project: providing services to taxonomists for standard genome sequencing and annotation.</title>
        <authorList>
            <consortium name="The Broad Institute Genomics Platform"/>
            <consortium name="The Broad Institute Genome Sequencing Center for Infectious Disease"/>
            <person name="Wu L."/>
            <person name="Ma J."/>
        </authorList>
    </citation>
    <scope>NUCLEOTIDE SEQUENCE [LARGE SCALE GENOMIC DNA]</scope>
    <source>
        <strain evidence="7">CCUG 53762</strain>
    </source>
</reference>
<keyword evidence="7" id="KW-1185">Reference proteome</keyword>
<evidence type="ECO:0000256" key="3">
    <source>
        <dbReference type="ARBA" id="ARBA00048782"/>
    </source>
</evidence>
<evidence type="ECO:0000259" key="5">
    <source>
        <dbReference type="Pfam" id="PF01625"/>
    </source>
</evidence>
<dbReference type="Gene3D" id="3.30.1060.10">
    <property type="entry name" value="Peptide methionine sulphoxide reductase MsrA"/>
    <property type="match status" value="1"/>
</dbReference>
<feature type="active site" evidence="4">
    <location>
        <position position="13"/>
    </location>
</feature>
<dbReference type="EMBL" id="JBHUDG010000020">
    <property type="protein sequence ID" value="MFD1630921.1"/>
    <property type="molecule type" value="Genomic_DNA"/>
</dbReference>
<dbReference type="EC" id="1.8.4.11" evidence="4"/>
<dbReference type="Pfam" id="PF01625">
    <property type="entry name" value="PMSR"/>
    <property type="match status" value="1"/>
</dbReference>
<evidence type="ECO:0000256" key="4">
    <source>
        <dbReference type="HAMAP-Rule" id="MF_01401"/>
    </source>
</evidence>
<evidence type="ECO:0000313" key="6">
    <source>
        <dbReference type="EMBL" id="MFD1630921.1"/>
    </source>
</evidence>
<dbReference type="RefSeq" id="WP_379663293.1">
    <property type="nucleotide sequence ID" value="NZ_JBHUDG010000020.1"/>
</dbReference>
<accession>A0ABW4IH11</accession>
<dbReference type="PANTHER" id="PTHR43774">
    <property type="entry name" value="PEPTIDE METHIONINE SULFOXIDE REDUCTASE"/>
    <property type="match status" value="1"/>
</dbReference>
<sequence>MSIYKTATLGGGCFWCTEVFFTTLKGVTAVKPGYMGGATANPTYNEVCTGETGHAEVIQITYNPEIISFQELLLIFFKTHDPTTLNRQGNDIGTQYRSVIFYSSEEEKQQAEAMINQLHKEQVFDSAIVTEISPASKFYVAEDYHHNYYVNNRSQPYCLAVIQPKVLKFAEKFKDKIKPELL</sequence>
<dbReference type="PANTHER" id="PTHR43774:SF1">
    <property type="entry name" value="PEPTIDE METHIONINE SULFOXIDE REDUCTASE MSRA 2"/>
    <property type="match status" value="1"/>
</dbReference>
<dbReference type="Proteomes" id="UP001597118">
    <property type="component" value="Unassembled WGS sequence"/>
</dbReference>
<dbReference type="GO" id="GO:0008113">
    <property type="term" value="F:peptide-methionine (S)-S-oxide reductase activity"/>
    <property type="evidence" value="ECO:0007669"/>
    <property type="project" value="UniProtKB-EC"/>
</dbReference>
<keyword evidence="1 4" id="KW-0560">Oxidoreductase</keyword>
<evidence type="ECO:0000313" key="7">
    <source>
        <dbReference type="Proteomes" id="UP001597118"/>
    </source>
</evidence>
<organism evidence="6 7">
    <name type="scientific">Pseudopedobacter beijingensis</name>
    <dbReference type="NCBI Taxonomy" id="1207056"/>
    <lineage>
        <taxon>Bacteria</taxon>
        <taxon>Pseudomonadati</taxon>
        <taxon>Bacteroidota</taxon>
        <taxon>Sphingobacteriia</taxon>
        <taxon>Sphingobacteriales</taxon>
        <taxon>Sphingobacteriaceae</taxon>
        <taxon>Pseudopedobacter</taxon>
    </lineage>
</organism>
<comment type="similarity">
    <text evidence="4">Belongs to the MsrA Met sulfoxide reductase family.</text>
</comment>
<dbReference type="InterPro" id="IPR002569">
    <property type="entry name" value="Met_Sox_Rdtase_MsrA_dom"/>
</dbReference>
<comment type="catalytic activity">
    <reaction evidence="3 4">
        <text>[thioredoxin]-disulfide + L-methionine + H2O = L-methionine (S)-S-oxide + [thioredoxin]-dithiol</text>
        <dbReference type="Rhea" id="RHEA:19993"/>
        <dbReference type="Rhea" id="RHEA-COMP:10698"/>
        <dbReference type="Rhea" id="RHEA-COMP:10700"/>
        <dbReference type="ChEBI" id="CHEBI:15377"/>
        <dbReference type="ChEBI" id="CHEBI:29950"/>
        <dbReference type="ChEBI" id="CHEBI:50058"/>
        <dbReference type="ChEBI" id="CHEBI:57844"/>
        <dbReference type="ChEBI" id="CHEBI:58772"/>
        <dbReference type="EC" id="1.8.4.11"/>
    </reaction>
</comment>